<dbReference type="GeneID" id="54300230"/>
<feature type="signal peptide" evidence="2">
    <location>
        <begin position="1"/>
        <end position="19"/>
    </location>
</feature>
<feature type="chain" id="PRO_5025332621" evidence="2">
    <location>
        <begin position="20"/>
        <end position="368"/>
    </location>
</feature>
<feature type="region of interest" description="Disordered" evidence="1">
    <location>
        <begin position="223"/>
        <end position="308"/>
    </location>
</feature>
<sequence length="368" mass="39747">MHHFTGLLPLAFLAASASAVVVRPTGYVAQPHVTPTPHIYEGVGKRYVVIGTPTATTPDSLLFANGTPWPTPNLPPMGHGPVKNGGPPANPDNAYHGPEEPYYDGRTGMARRAKEFGFSPWGNTHPDHLSRRGEAGGNTVHTPVHTPVATPVLNADGISVNLGPAVIPPGLPVEEYRMIHDPIVARRSSFFARRNNDPAPRIETPHLDSGANVHGDLARRAESGPRIETPHLDSGANVHGDLARRADPAPRIEMPDLGDATPRGDLVRRAVSDERLSESERQQEGGDEQHSDSPRIEMPDLGDATPRGNLARRIVANGMQLADKEGTYIPTGLVRRDVKDDVDYSDSEPTVGDITQEEARQELEELNP</sequence>
<feature type="region of interest" description="Disordered" evidence="1">
    <location>
        <begin position="340"/>
        <end position="368"/>
    </location>
</feature>
<evidence type="ECO:0000313" key="3">
    <source>
        <dbReference type="EMBL" id="KAF2135490.1"/>
    </source>
</evidence>
<evidence type="ECO:0000313" key="4">
    <source>
        <dbReference type="Proteomes" id="UP000799438"/>
    </source>
</evidence>
<evidence type="ECO:0000256" key="1">
    <source>
        <dbReference type="SAM" id="MobiDB-lite"/>
    </source>
</evidence>
<gene>
    <name evidence="3" type="ORF">K452DRAFT_303509</name>
</gene>
<dbReference type="EMBL" id="ML995578">
    <property type="protein sequence ID" value="KAF2135490.1"/>
    <property type="molecule type" value="Genomic_DNA"/>
</dbReference>
<dbReference type="AlphaFoldDB" id="A0A6A6AUZ5"/>
<keyword evidence="4" id="KW-1185">Reference proteome</keyword>
<protein>
    <submittedName>
        <fullName evidence="3">Uncharacterized protein</fullName>
    </submittedName>
</protein>
<proteinExistence type="predicted"/>
<dbReference type="Proteomes" id="UP000799438">
    <property type="component" value="Unassembled WGS sequence"/>
</dbReference>
<organism evidence="3 4">
    <name type="scientific">Aplosporella prunicola CBS 121167</name>
    <dbReference type="NCBI Taxonomy" id="1176127"/>
    <lineage>
        <taxon>Eukaryota</taxon>
        <taxon>Fungi</taxon>
        <taxon>Dikarya</taxon>
        <taxon>Ascomycota</taxon>
        <taxon>Pezizomycotina</taxon>
        <taxon>Dothideomycetes</taxon>
        <taxon>Dothideomycetes incertae sedis</taxon>
        <taxon>Botryosphaeriales</taxon>
        <taxon>Aplosporellaceae</taxon>
        <taxon>Aplosporella</taxon>
    </lineage>
</organism>
<accession>A0A6A6AUZ5</accession>
<name>A0A6A6AUZ5_9PEZI</name>
<dbReference type="RefSeq" id="XP_033391208.1">
    <property type="nucleotide sequence ID" value="XM_033542733.1"/>
</dbReference>
<evidence type="ECO:0000256" key="2">
    <source>
        <dbReference type="SAM" id="SignalP"/>
    </source>
</evidence>
<feature type="compositionally biased region" description="Basic and acidic residues" evidence="1">
    <location>
        <begin position="265"/>
        <end position="298"/>
    </location>
</feature>
<feature type="compositionally biased region" description="Basic and acidic residues" evidence="1">
    <location>
        <begin position="357"/>
        <end position="368"/>
    </location>
</feature>
<reference evidence="3" key="1">
    <citation type="journal article" date="2020" name="Stud. Mycol.">
        <title>101 Dothideomycetes genomes: a test case for predicting lifestyles and emergence of pathogens.</title>
        <authorList>
            <person name="Haridas S."/>
            <person name="Albert R."/>
            <person name="Binder M."/>
            <person name="Bloem J."/>
            <person name="Labutti K."/>
            <person name="Salamov A."/>
            <person name="Andreopoulos B."/>
            <person name="Baker S."/>
            <person name="Barry K."/>
            <person name="Bills G."/>
            <person name="Bluhm B."/>
            <person name="Cannon C."/>
            <person name="Castanera R."/>
            <person name="Culley D."/>
            <person name="Daum C."/>
            <person name="Ezra D."/>
            <person name="Gonzalez J."/>
            <person name="Henrissat B."/>
            <person name="Kuo A."/>
            <person name="Liang C."/>
            <person name="Lipzen A."/>
            <person name="Lutzoni F."/>
            <person name="Magnuson J."/>
            <person name="Mondo S."/>
            <person name="Nolan M."/>
            <person name="Ohm R."/>
            <person name="Pangilinan J."/>
            <person name="Park H.-J."/>
            <person name="Ramirez L."/>
            <person name="Alfaro M."/>
            <person name="Sun H."/>
            <person name="Tritt A."/>
            <person name="Yoshinaga Y."/>
            <person name="Zwiers L.-H."/>
            <person name="Turgeon B."/>
            <person name="Goodwin S."/>
            <person name="Spatafora J."/>
            <person name="Crous P."/>
            <person name="Grigoriev I."/>
        </authorList>
    </citation>
    <scope>NUCLEOTIDE SEQUENCE</scope>
    <source>
        <strain evidence="3">CBS 121167</strain>
    </source>
</reference>
<keyword evidence="2" id="KW-0732">Signal</keyword>
<feature type="compositionally biased region" description="Basic and acidic residues" evidence="1">
    <location>
        <begin position="241"/>
        <end position="254"/>
    </location>
</feature>